<dbReference type="GeneID" id="9745173"/>
<sequence>MKGEKHVFYTLLSAGVLLSPVVSIENIPFIVIFLIAAFVGSLAPDADSADSSIMHGIPGGNGTVRVVRRHTVLVLPFFGYLIRYLIYFPLSALLWIITLGKVKPKHRGLLHSLFGTFFMSAILTAMLLFILYLLSASDYSQYALLFGAGMFFGAFMHLVEDSCSKSGVYWFFPFSDKKIGGTLLSRGKRNLLITAVLGIGFAAVYVRDFTETFLPQMPFAAPLIVLFFAWAIILKMTGAKWS</sequence>
<feature type="transmembrane region" description="Helical" evidence="1">
    <location>
        <begin position="77"/>
        <end position="97"/>
    </location>
</feature>
<reference evidence="2 3" key="1">
    <citation type="journal article" date="2010" name="Stand. Genomic Sci.">
        <title>Complete genome sequence of Methanoplanus petrolearius type strain (SEBR 4847).</title>
        <authorList>
            <person name="Brambilla E."/>
            <person name="Djao O.D."/>
            <person name="Daligault H."/>
            <person name="Lapidus A."/>
            <person name="Lucas S."/>
            <person name="Hammon N."/>
            <person name="Nolan M."/>
            <person name="Tice H."/>
            <person name="Cheng J.F."/>
            <person name="Han C."/>
            <person name="Tapia R."/>
            <person name="Goodwin L."/>
            <person name="Pitluck S."/>
            <person name="Liolios K."/>
            <person name="Ivanova N."/>
            <person name="Mavromatis K."/>
            <person name="Mikhailova N."/>
            <person name="Pati A."/>
            <person name="Chen A."/>
            <person name="Palaniappan K."/>
            <person name="Land M."/>
            <person name="Hauser L."/>
            <person name="Chang Y.J."/>
            <person name="Jeffries C.D."/>
            <person name="Rohde M."/>
            <person name="Spring S."/>
            <person name="Sikorski J."/>
            <person name="Goker M."/>
            <person name="Woyke T."/>
            <person name="Bristow J."/>
            <person name="Eisen J.A."/>
            <person name="Markowitz V."/>
            <person name="Hugenholtz P."/>
            <person name="Kyrpides N.C."/>
            <person name="Klenk H.P."/>
        </authorList>
    </citation>
    <scope>NUCLEOTIDE SEQUENCE [LARGE SCALE GENOMIC DNA]</scope>
    <source>
        <strain evidence="3">DSM 11571 / OCM 486 / SEBR 4847</strain>
    </source>
</reference>
<dbReference type="eggNOG" id="arCOG01745">
    <property type="taxonomic scope" value="Archaea"/>
</dbReference>
<feature type="transmembrane region" description="Helical" evidence="1">
    <location>
        <begin position="213"/>
        <end position="234"/>
    </location>
</feature>
<dbReference type="Proteomes" id="UP000006565">
    <property type="component" value="Chromosome"/>
</dbReference>
<evidence type="ECO:0000313" key="3">
    <source>
        <dbReference type="Proteomes" id="UP000006565"/>
    </source>
</evidence>
<dbReference type="KEGG" id="mpi:Mpet_2679"/>
<keyword evidence="2" id="KW-0378">Hydrolase</keyword>
<protein>
    <submittedName>
        <fullName evidence="2">Membrane-bound metal-dependent hydrolase</fullName>
    </submittedName>
</protein>
<dbReference type="GO" id="GO:0016787">
    <property type="term" value="F:hydrolase activity"/>
    <property type="evidence" value="ECO:0007669"/>
    <property type="project" value="UniProtKB-KW"/>
</dbReference>
<keyword evidence="3" id="KW-1185">Reference proteome</keyword>
<dbReference type="STRING" id="679926.Mpet_2679"/>
<accession>E1RGA8</accession>
<keyword evidence="1" id="KW-1133">Transmembrane helix</keyword>
<dbReference type="EMBL" id="CP002117">
    <property type="protein sequence ID" value="ADN37422.1"/>
    <property type="molecule type" value="Genomic_DNA"/>
</dbReference>
<feature type="transmembrane region" description="Helical" evidence="1">
    <location>
        <begin position="139"/>
        <end position="159"/>
    </location>
</feature>
<feature type="transmembrane region" description="Helical" evidence="1">
    <location>
        <begin position="7"/>
        <end position="40"/>
    </location>
</feature>
<feature type="transmembrane region" description="Helical" evidence="1">
    <location>
        <begin position="190"/>
        <end position="207"/>
    </location>
</feature>
<dbReference type="AlphaFoldDB" id="E1RGA8"/>
<keyword evidence="1" id="KW-0472">Membrane</keyword>
<proteinExistence type="predicted"/>
<feature type="transmembrane region" description="Helical" evidence="1">
    <location>
        <begin position="109"/>
        <end position="133"/>
    </location>
</feature>
<dbReference type="OrthoDB" id="137427at2157"/>
<dbReference type="InterPro" id="IPR007404">
    <property type="entry name" value="YdjM-like"/>
</dbReference>
<dbReference type="Pfam" id="PF04307">
    <property type="entry name" value="YdjM"/>
    <property type="match status" value="1"/>
</dbReference>
<keyword evidence="1" id="KW-0812">Transmembrane</keyword>
<gene>
    <name evidence="2" type="ordered locus">Mpet_2679</name>
</gene>
<dbReference type="HOGENOM" id="CLU_087824_0_0_2"/>
<organism evidence="2 3">
    <name type="scientific">Methanolacinia petrolearia (strain DSM 11571 / OCM 486 / SEBR 4847)</name>
    <name type="common">Methanoplanus petrolearius</name>
    <dbReference type="NCBI Taxonomy" id="679926"/>
    <lineage>
        <taxon>Archaea</taxon>
        <taxon>Methanobacteriati</taxon>
        <taxon>Methanobacteriota</taxon>
        <taxon>Stenosarchaea group</taxon>
        <taxon>Methanomicrobia</taxon>
        <taxon>Methanomicrobiales</taxon>
        <taxon>Methanomicrobiaceae</taxon>
        <taxon>Methanolacinia</taxon>
    </lineage>
</organism>
<name>E1RGA8_METP4</name>
<dbReference type="RefSeq" id="WP_013330595.1">
    <property type="nucleotide sequence ID" value="NC_014507.1"/>
</dbReference>
<evidence type="ECO:0000313" key="2">
    <source>
        <dbReference type="EMBL" id="ADN37422.1"/>
    </source>
</evidence>
<evidence type="ECO:0000256" key="1">
    <source>
        <dbReference type="SAM" id="Phobius"/>
    </source>
</evidence>